<dbReference type="Proteomes" id="UP001234178">
    <property type="component" value="Unassembled WGS sequence"/>
</dbReference>
<dbReference type="PANTHER" id="PTHR10083">
    <property type="entry name" value="KUNITZ-TYPE PROTEASE INHIBITOR-RELATED"/>
    <property type="match status" value="1"/>
</dbReference>
<protein>
    <recommendedName>
        <fullName evidence="8">BPTI/Kunitz inhibitor domain-containing protein</fullName>
    </recommendedName>
</protein>
<dbReference type="PROSITE" id="PS00280">
    <property type="entry name" value="BPTI_KUNITZ_1"/>
    <property type="match status" value="1"/>
</dbReference>
<dbReference type="PANTHER" id="PTHR10083:SF376">
    <property type="entry name" value="SERINE PEPTIDASE INHIBITOR, KUNITZ TYPE, 3"/>
    <property type="match status" value="1"/>
</dbReference>
<evidence type="ECO:0000256" key="7">
    <source>
        <dbReference type="ARBA" id="ARBA00034146"/>
    </source>
</evidence>
<sequence length="105" mass="11578">MDRGRCRQSLAAWYFDAASGQCKPFTYGGCGGNANNFDSQKRCESKCAPPTTKVPPQQSDEQDNALAEIAQPLLDGLDRIVQYIKLLQEHMRSKLNNESVVVDAA</sequence>
<dbReference type="InterPro" id="IPR050098">
    <property type="entry name" value="TFPI/VKTCI-like"/>
</dbReference>
<evidence type="ECO:0000313" key="9">
    <source>
        <dbReference type="EMBL" id="KAK4010345.1"/>
    </source>
</evidence>
<gene>
    <name evidence="9" type="ORF">OUZ56_019491</name>
</gene>
<dbReference type="InterPro" id="IPR020901">
    <property type="entry name" value="Prtase_inh_Kunz-CS"/>
</dbReference>
<keyword evidence="2" id="KW-0964">Secreted</keyword>
<name>A0ABQ9ZCS5_9CRUS</name>
<dbReference type="CDD" id="cd00109">
    <property type="entry name" value="Kunitz-type"/>
    <property type="match status" value="1"/>
</dbReference>
<keyword evidence="4" id="KW-0722">Serine protease inhibitor</keyword>
<keyword evidence="6" id="KW-1199">Hemostasis impairing toxin</keyword>
<reference evidence="9 10" key="1">
    <citation type="journal article" date="2023" name="Nucleic Acids Res.">
        <title>The hologenome of Daphnia magna reveals possible DNA methylation and microbiome-mediated evolution of the host genome.</title>
        <authorList>
            <person name="Chaturvedi A."/>
            <person name="Li X."/>
            <person name="Dhandapani V."/>
            <person name="Marshall H."/>
            <person name="Kissane S."/>
            <person name="Cuenca-Cambronero M."/>
            <person name="Asole G."/>
            <person name="Calvet F."/>
            <person name="Ruiz-Romero M."/>
            <person name="Marangio P."/>
            <person name="Guigo R."/>
            <person name="Rago D."/>
            <person name="Mirbahai L."/>
            <person name="Eastwood N."/>
            <person name="Colbourne J.K."/>
            <person name="Zhou J."/>
            <person name="Mallon E."/>
            <person name="Orsini L."/>
        </authorList>
    </citation>
    <scope>NUCLEOTIDE SEQUENCE [LARGE SCALE GENOMIC DNA]</scope>
    <source>
        <strain evidence="9">LRV0_1</strain>
    </source>
</reference>
<evidence type="ECO:0000313" key="10">
    <source>
        <dbReference type="Proteomes" id="UP001234178"/>
    </source>
</evidence>
<evidence type="ECO:0000256" key="6">
    <source>
        <dbReference type="ARBA" id="ARBA00023240"/>
    </source>
</evidence>
<keyword evidence="6" id="KW-0800">Toxin</keyword>
<dbReference type="Pfam" id="PF00014">
    <property type="entry name" value="Kunitz_BPTI"/>
    <property type="match status" value="1"/>
</dbReference>
<comment type="caution">
    <text evidence="9">The sequence shown here is derived from an EMBL/GenBank/DDBJ whole genome shotgun (WGS) entry which is preliminary data.</text>
</comment>
<keyword evidence="5" id="KW-1015">Disulfide bond</keyword>
<proteinExistence type="predicted"/>
<evidence type="ECO:0000256" key="2">
    <source>
        <dbReference type="ARBA" id="ARBA00022525"/>
    </source>
</evidence>
<dbReference type="PROSITE" id="PS50279">
    <property type="entry name" value="BPTI_KUNITZ_2"/>
    <property type="match status" value="1"/>
</dbReference>
<comment type="subcellular location">
    <subcellularLocation>
        <location evidence="1">Secreted</location>
    </subcellularLocation>
</comment>
<keyword evidence="7" id="KW-1203">Blood coagulation cascade inhibiting toxin</keyword>
<dbReference type="InterPro" id="IPR036880">
    <property type="entry name" value="Kunitz_BPTI_sf"/>
</dbReference>
<dbReference type="SMART" id="SM00131">
    <property type="entry name" value="KU"/>
    <property type="match status" value="1"/>
</dbReference>
<evidence type="ECO:0000259" key="8">
    <source>
        <dbReference type="PROSITE" id="PS50279"/>
    </source>
</evidence>
<evidence type="ECO:0000256" key="4">
    <source>
        <dbReference type="ARBA" id="ARBA00022900"/>
    </source>
</evidence>
<keyword evidence="3" id="KW-0646">Protease inhibitor</keyword>
<dbReference type="Gene3D" id="4.10.410.10">
    <property type="entry name" value="Pancreatic trypsin inhibitor Kunitz domain"/>
    <property type="match status" value="1"/>
</dbReference>
<feature type="domain" description="BPTI/Kunitz inhibitor" evidence="8">
    <location>
        <begin position="1"/>
        <end position="47"/>
    </location>
</feature>
<dbReference type="InterPro" id="IPR002223">
    <property type="entry name" value="Kunitz_BPTI"/>
</dbReference>
<accession>A0ABQ9ZCS5</accession>
<dbReference type="PRINTS" id="PR00759">
    <property type="entry name" value="BASICPTASE"/>
</dbReference>
<evidence type="ECO:0000256" key="3">
    <source>
        <dbReference type="ARBA" id="ARBA00022690"/>
    </source>
</evidence>
<evidence type="ECO:0000256" key="5">
    <source>
        <dbReference type="ARBA" id="ARBA00023157"/>
    </source>
</evidence>
<dbReference type="SUPFAM" id="SSF57362">
    <property type="entry name" value="BPTI-like"/>
    <property type="match status" value="1"/>
</dbReference>
<keyword evidence="10" id="KW-1185">Reference proteome</keyword>
<evidence type="ECO:0000256" key="1">
    <source>
        <dbReference type="ARBA" id="ARBA00004613"/>
    </source>
</evidence>
<dbReference type="EMBL" id="JAOYFB010000003">
    <property type="protein sequence ID" value="KAK4010345.1"/>
    <property type="molecule type" value="Genomic_DNA"/>
</dbReference>
<organism evidence="9 10">
    <name type="scientific">Daphnia magna</name>
    <dbReference type="NCBI Taxonomy" id="35525"/>
    <lineage>
        <taxon>Eukaryota</taxon>
        <taxon>Metazoa</taxon>
        <taxon>Ecdysozoa</taxon>
        <taxon>Arthropoda</taxon>
        <taxon>Crustacea</taxon>
        <taxon>Branchiopoda</taxon>
        <taxon>Diplostraca</taxon>
        <taxon>Cladocera</taxon>
        <taxon>Anomopoda</taxon>
        <taxon>Daphniidae</taxon>
        <taxon>Daphnia</taxon>
    </lineage>
</organism>